<dbReference type="SUPFAM" id="SSF110997">
    <property type="entry name" value="Sporulation related repeat"/>
    <property type="match status" value="1"/>
</dbReference>
<feature type="domain" description="SPOR" evidence="3">
    <location>
        <begin position="590"/>
        <end position="668"/>
    </location>
</feature>
<dbReference type="InterPro" id="IPR007730">
    <property type="entry name" value="SPOR-like_dom"/>
</dbReference>
<dbReference type="Pfam" id="PF11751">
    <property type="entry name" value="PorP_SprF"/>
    <property type="match status" value="1"/>
</dbReference>
<feature type="region of interest" description="Disordered" evidence="1">
    <location>
        <begin position="449"/>
        <end position="475"/>
    </location>
</feature>
<dbReference type="InterPro" id="IPR036680">
    <property type="entry name" value="SPOR-like_sf"/>
</dbReference>
<sequence length="686" mass="77491">MKSQVSFTHKICLLVLVSILLSIQTLTAQEATVSENSSNNSYHNQLFFNRFLINPTFSLVRENKSYLNILHRNQYATFDDNVQNYFVGFSSKINDNAAFGIGIYSQWAGVVQEFGFNANYATAVQLSEKSKLTFGANVTYFNEGLDKNRVIADDNDLQLIDAKKESKLAIQPAITLSVGRFDVGIYAKDLVKYNQTTNAFSINFNDRSVKASLQYTQPFSATRGLFAEGRFMPLVQVGKNENGGISYVGSMLLDLPKYGWLQSTIDNEHGISMGLGFNLNNKMSLGYLLEKDVMNKETDLGWNHELSLAYTFKNNGPAFATNDKQESYDSKVDNIIKNYEEQILALMEDQKRDKERIVALESGKDATKMAISNKKRENEILALITKQNSLKRNKKNTPEAKNTTSTVNNSTPTTKSTQNAYAGTVKTVGPKNAVQDKFNTMVKNFESQSVTLNSKKRKNNRKNKKAAKSKAVTETTVQEDENSLAYQNRLILDELILRQDSIENARSAELEKKFETIVRILRNDIKQNIQTTAQQVNTIPNNAVAAKTTKKVTYKLDADKTTTTNTVAAKTDNKKFKEIPLKVVNQSDMDGVKSGYYVIANVYKTKKYLDAFMTKLKKQNIDAKQFYNKENDLYYVYIADYNYMEEAEDAYASNLNGKYQDEKWILKVDKPTYSASTATAANIYED</sequence>
<dbReference type="PROSITE" id="PS51724">
    <property type="entry name" value="SPOR"/>
    <property type="match status" value="1"/>
</dbReference>
<dbReference type="NCBIfam" id="TIGR03519">
    <property type="entry name" value="T9SS_PorP_fam"/>
    <property type="match status" value="1"/>
</dbReference>
<keyword evidence="5" id="KW-1185">Reference proteome</keyword>
<dbReference type="EMBL" id="ARZX01000011">
    <property type="protein sequence ID" value="EWH13451.1"/>
    <property type="molecule type" value="Genomic_DNA"/>
</dbReference>
<evidence type="ECO:0000259" key="3">
    <source>
        <dbReference type="PROSITE" id="PS51724"/>
    </source>
</evidence>
<reference evidence="4 5" key="1">
    <citation type="journal article" date="2014" name="Genome Announc.">
        <title>Draft Genome Sequence of the Carrageenan-Degrading Bacterium Cellulophaga sp. Strain KL-A, Isolated from Decaying Marine Algae.</title>
        <authorList>
            <person name="Shan D."/>
            <person name="Ying J."/>
            <person name="Li X."/>
            <person name="Gao Z."/>
            <person name="Wei G."/>
            <person name="Shao Z."/>
        </authorList>
    </citation>
    <scope>NUCLEOTIDE SEQUENCE [LARGE SCALE GENOMIC DNA]</scope>
    <source>
        <strain evidence="4 5">KL-A</strain>
    </source>
</reference>
<feature type="compositionally biased region" description="Low complexity" evidence="1">
    <location>
        <begin position="402"/>
        <end position="417"/>
    </location>
</feature>
<organism evidence="4 5">
    <name type="scientific">Cellulophaga geojensis KL-A</name>
    <dbReference type="NCBI Taxonomy" id="1328323"/>
    <lineage>
        <taxon>Bacteria</taxon>
        <taxon>Pseudomonadati</taxon>
        <taxon>Bacteroidota</taxon>
        <taxon>Flavobacteriia</taxon>
        <taxon>Flavobacteriales</taxon>
        <taxon>Flavobacteriaceae</taxon>
        <taxon>Cellulophaga</taxon>
    </lineage>
</organism>
<gene>
    <name evidence="4" type="ORF">KLA_09984</name>
</gene>
<keyword evidence="2" id="KW-0732">Signal</keyword>
<protein>
    <recommendedName>
        <fullName evidence="3">SPOR domain-containing protein</fullName>
    </recommendedName>
</protein>
<evidence type="ECO:0000256" key="2">
    <source>
        <dbReference type="SAM" id="SignalP"/>
    </source>
</evidence>
<evidence type="ECO:0000256" key="1">
    <source>
        <dbReference type="SAM" id="MobiDB-lite"/>
    </source>
</evidence>
<dbReference type="RefSeq" id="WP_034645483.1">
    <property type="nucleotide sequence ID" value="NZ_ARZX01000011.1"/>
</dbReference>
<feature type="region of interest" description="Disordered" evidence="1">
    <location>
        <begin position="389"/>
        <end position="424"/>
    </location>
</feature>
<feature type="compositionally biased region" description="Basic residues" evidence="1">
    <location>
        <begin position="454"/>
        <end position="468"/>
    </location>
</feature>
<accession>A0ABP3B7J2</accession>
<feature type="signal peptide" evidence="2">
    <location>
        <begin position="1"/>
        <end position="28"/>
    </location>
</feature>
<evidence type="ECO:0000313" key="4">
    <source>
        <dbReference type="EMBL" id="EWH13451.1"/>
    </source>
</evidence>
<comment type="caution">
    <text evidence="4">The sequence shown here is derived from an EMBL/GenBank/DDBJ whole genome shotgun (WGS) entry which is preliminary data.</text>
</comment>
<evidence type="ECO:0000313" key="5">
    <source>
        <dbReference type="Proteomes" id="UP000019275"/>
    </source>
</evidence>
<feature type="chain" id="PRO_5045391811" description="SPOR domain-containing protein" evidence="2">
    <location>
        <begin position="29"/>
        <end position="686"/>
    </location>
</feature>
<dbReference type="InterPro" id="IPR019861">
    <property type="entry name" value="PorP/SprF_Bacteroidetes"/>
</dbReference>
<name>A0ABP3B7J2_9FLAO</name>
<proteinExistence type="predicted"/>
<dbReference type="Pfam" id="PF05036">
    <property type="entry name" value="SPOR"/>
    <property type="match status" value="1"/>
</dbReference>
<dbReference type="Proteomes" id="UP000019275">
    <property type="component" value="Unassembled WGS sequence"/>
</dbReference>